<feature type="transmembrane region" description="Helical" evidence="1">
    <location>
        <begin position="232"/>
        <end position="254"/>
    </location>
</feature>
<accession>A0AAX4JFW3</accession>
<feature type="transmembrane region" description="Helical" evidence="1">
    <location>
        <begin position="38"/>
        <end position="59"/>
    </location>
</feature>
<dbReference type="PANTHER" id="PTHR35329:SF1">
    <property type="entry name" value="CHITIN SYNTHASE EXPORT CHAPERONE"/>
    <property type="match status" value="1"/>
</dbReference>
<name>A0AAX4JFW3_9MICR</name>
<feature type="transmembrane region" description="Helical" evidence="1">
    <location>
        <begin position="75"/>
        <end position="93"/>
    </location>
</feature>
<keyword evidence="1" id="KW-1133">Transmembrane helix</keyword>
<keyword evidence="1" id="KW-0812">Transmembrane</keyword>
<dbReference type="RefSeq" id="XP_065331012.1">
    <property type="nucleotide sequence ID" value="XM_065474940.1"/>
</dbReference>
<dbReference type="GeneID" id="90542711"/>
<sequence>MIITDYICSEIDLPLCKYISQNACNYSSRYEYLGKMKIYSPTFLCLLICNLGMINWMIGHVQNLCSSIGRTEMSFFYYLYAMSNFLQMFLICLKDKVENMHFILTVLHLIISNMCFFSLLVGSYTQDMFTGKWGVQSNLILYSFTAAYGFLSAIVIFFGLLLRSSVTIFVSCLVSNFIIGYAYYVKQFRKLNKIKGEIWAYGTILISLLFFALAVGSMFIDSKFIGILTDKYIDNLFFHNLFLFCAIVMIHKFWLSVCDYEVECLLLDIK</sequence>
<dbReference type="AlphaFoldDB" id="A0AAX4JFW3"/>
<dbReference type="EMBL" id="CP142736">
    <property type="protein sequence ID" value="WUR04867.1"/>
    <property type="molecule type" value="Genomic_DNA"/>
</dbReference>
<dbReference type="InterPro" id="IPR022057">
    <property type="entry name" value="Chs7"/>
</dbReference>
<feature type="transmembrane region" description="Helical" evidence="1">
    <location>
        <begin position="168"/>
        <end position="186"/>
    </location>
</feature>
<gene>
    <name evidence="2" type="ORF">VNE69_11037</name>
</gene>
<keyword evidence="3" id="KW-1185">Reference proteome</keyword>
<dbReference type="Pfam" id="PF12271">
    <property type="entry name" value="Chs7"/>
    <property type="match status" value="1"/>
</dbReference>
<proteinExistence type="predicted"/>
<dbReference type="KEGG" id="vnx:VNE69_11037"/>
<feature type="transmembrane region" description="Helical" evidence="1">
    <location>
        <begin position="100"/>
        <end position="120"/>
    </location>
</feature>
<evidence type="ECO:0000313" key="2">
    <source>
        <dbReference type="EMBL" id="WUR04867.1"/>
    </source>
</evidence>
<reference evidence="2" key="1">
    <citation type="journal article" date="2024" name="BMC Genomics">
        <title>Functional annotation of a divergent genome using sequence and structure-based similarity.</title>
        <authorList>
            <person name="Svedberg D."/>
            <person name="Winiger R.R."/>
            <person name="Berg A."/>
            <person name="Sharma H."/>
            <person name="Tellgren-Roth C."/>
            <person name="Debrunner-Vossbrinck B.A."/>
            <person name="Vossbrinck C.R."/>
            <person name="Barandun J."/>
        </authorList>
    </citation>
    <scope>NUCLEOTIDE SEQUENCE</scope>
    <source>
        <strain evidence="2">Illinois isolate</strain>
    </source>
</reference>
<dbReference type="GO" id="GO:0005789">
    <property type="term" value="C:endoplasmic reticulum membrane"/>
    <property type="evidence" value="ECO:0007669"/>
    <property type="project" value="TreeGrafter"/>
</dbReference>
<evidence type="ECO:0000256" key="1">
    <source>
        <dbReference type="SAM" id="Phobius"/>
    </source>
</evidence>
<dbReference type="GO" id="GO:0006457">
    <property type="term" value="P:protein folding"/>
    <property type="evidence" value="ECO:0007669"/>
    <property type="project" value="TreeGrafter"/>
</dbReference>
<dbReference type="Proteomes" id="UP001334084">
    <property type="component" value="Chromosome 11"/>
</dbReference>
<keyword evidence="1" id="KW-0472">Membrane</keyword>
<dbReference type="PANTHER" id="PTHR35329">
    <property type="entry name" value="CHITIN SYNTHASE EXPORT CHAPERONE"/>
    <property type="match status" value="1"/>
</dbReference>
<organism evidence="2 3">
    <name type="scientific">Vairimorpha necatrix</name>
    <dbReference type="NCBI Taxonomy" id="6039"/>
    <lineage>
        <taxon>Eukaryota</taxon>
        <taxon>Fungi</taxon>
        <taxon>Fungi incertae sedis</taxon>
        <taxon>Microsporidia</taxon>
        <taxon>Nosematidae</taxon>
        <taxon>Vairimorpha</taxon>
    </lineage>
</organism>
<dbReference type="GO" id="GO:0051082">
    <property type="term" value="F:unfolded protein binding"/>
    <property type="evidence" value="ECO:0007669"/>
    <property type="project" value="TreeGrafter"/>
</dbReference>
<feature type="transmembrane region" description="Helical" evidence="1">
    <location>
        <begin position="198"/>
        <end position="220"/>
    </location>
</feature>
<feature type="transmembrane region" description="Helical" evidence="1">
    <location>
        <begin position="140"/>
        <end position="161"/>
    </location>
</feature>
<evidence type="ECO:0000313" key="3">
    <source>
        <dbReference type="Proteomes" id="UP001334084"/>
    </source>
</evidence>
<protein>
    <submittedName>
        <fullName evidence="2">Chitin synthase export chaperone</fullName>
    </submittedName>
</protein>